<evidence type="ECO:0000256" key="5">
    <source>
        <dbReference type="ARBA" id="ARBA00023136"/>
    </source>
</evidence>
<dbReference type="GO" id="GO:0016020">
    <property type="term" value="C:membrane"/>
    <property type="evidence" value="ECO:0007669"/>
    <property type="project" value="UniProtKB-SubCell"/>
</dbReference>
<dbReference type="InterPro" id="IPR045584">
    <property type="entry name" value="Pilin-like"/>
</dbReference>
<evidence type="ECO:0008006" key="9">
    <source>
        <dbReference type="Google" id="ProtNLM"/>
    </source>
</evidence>
<protein>
    <recommendedName>
        <fullName evidence="9">Type II secretion system protein GspG C-terminal domain-containing protein</fullName>
    </recommendedName>
</protein>
<evidence type="ECO:0000313" key="8">
    <source>
        <dbReference type="Proteomes" id="UP000177943"/>
    </source>
</evidence>
<evidence type="ECO:0000256" key="4">
    <source>
        <dbReference type="ARBA" id="ARBA00022989"/>
    </source>
</evidence>
<evidence type="ECO:0000256" key="1">
    <source>
        <dbReference type="ARBA" id="ARBA00004167"/>
    </source>
</evidence>
<dbReference type="AlphaFoldDB" id="A0A1G2MXL3"/>
<organism evidence="7 8">
    <name type="scientific">Candidatus Taylorbacteria bacterium RIFCSPHIGHO2_02_FULL_45_35</name>
    <dbReference type="NCBI Taxonomy" id="1802311"/>
    <lineage>
        <taxon>Bacteria</taxon>
        <taxon>Candidatus Tayloriibacteriota</taxon>
    </lineage>
</organism>
<keyword evidence="2" id="KW-0488">Methylation</keyword>
<feature type="transmembrane region" description="Helical" evidence="6">
    <location>
        <begin position="12"/>
        <end position="34"/>
    </location>
</feature>
<evidence type="ECO:0000313" key="7">
    <source>
        <dbReference type="EMBL" id="OHA27671.1"/>
    </source>
</evidence>
<name>A0A1G2MXL3_9BACT</name>
<comment type="subcellular location">
    <subcellularLocation>
        <location evidence="1">Membrane</location>
        <topology evidence="1">Single-pass membrane protein</topology>
    </subcellularLocation>
</comment>
<dbReference type="SUPFAM" id="SSF54523">
    <property type="entry name" value="Pili subunits"/>
    <property type="match status" value="1"/>
</dbReference>
<gene>
    <name evidence="7" type="ORF">A3D56_02145</name>
</gene>
<dbReference type="Gene3D" id="3.30.700.10">
    <property type="entry name" value="Glycoprotein, Type 4 Pilin"/>
    <property type="match status" value="1"/>
</dbReference>
<reference evidence="7 8" key="1">
    <citation type="journal article" date="2016" name="Nat. Commun.">
        <title>Thousands of microbial genomes shed light on interconnected biogeochemical processes in an aquifer system.</title>
        <authorList>
            <person name="Anantharaman K."/>
            <person name="Brown C.T."/>
            <person name="Hug L.A."/>
            <person name="Sharon I."/>
            <person name="Castelle C.J."/>
            <person name="Probst A.J."/>
            <person name="Thomas B.C."/>
            <person name="Singh A."/>
            <person name="Wilkins M.J."/>
            <person name="Karaoz U."/>
            <person name="Brodie E.L."/>
            <person name="Williams K.H."/>
            <person name="Hubbard S.S."/>
            <person name="Banfield J.F."/>
        </authorList>
    </citation>
    <scope>NUCLEOTIDE SEQUENCE [LARGE SCALE GENOMIC DNA]</scope>
</reference>
<evidence type="ECO:0000256" key="3">
    <source>
        <dbReference type="ARBA" id="ARBA00022692"/>
    </source>
</evidence>
<comment type="caution">
    <text evidence="7">The sequence shown here is derived from an EMBL/GenBank/DDBJ whole genome shotgun (WGS) entry which is preliminary data.</text>
</comment>
<sequence length="166" mass="18747">MLRLRKNSRGFTLIELLVVISIIGLLSSVVLASLTSARVKARDAKRKATLHQLATANELYFNDVGSYPWFNGWVHNSAPSFGGLVPAYISTVPYDPLYPGDSNYQHWRKDYRGYTCMTLNDASRYGFYAKLENPSTSDPNYISPTVGDSFDRCVATNWEMNYKRGN</sequence>
<accession>A0A1G2MXL3</accession>
<evidence type="ECO:0000256" key="6">
    <source>
        <dbReference type="SAM" id="Phobius"/>
    </source>
</evidence>
<evidence type="ECO:0000256" key="2">
    <source>
        <dbReference type="ARBA" id="ARBA00022481"/>
    </source>
</evidence>
<dbReference type="PANTHER" id="PTHR30093">
    <property type="entry name" value="GENERAL SECRETION PATHWAY PROTEIN G"/>
    <property type="match status" value="1"/>
</dbReference>
<dbReference type="Proteomes" id="UP000177943">
    <property type="component" value="Unassembled WGS sequence"/>
</dbReference>
<dbReference type="PANTHER" id="PTHR30093:SF44">
    <property type="entry name" value="TYPE II SECRETION SYSTEM CORE PROTEIN G"/>
    <property type="match status" value="1"/>
</dbReference>
<proteinExistence type="predicted"/>
<keyword evidence="5 6" id="KW-0472">Membrane</keyword>
<keyword evidence="3 6" id="KW-0812">Transmembrane</keyword>
<dbReference type="EMBL" id="MHRP01000006">
    <property type="protein sequence ID" value="OHA27671.1"/>
    <property type="molecule type" value="Genomic_DNA"/>
</dbReference>
<dbReference type="Pfam" id="PF07963">
    <property type="entry name" value="N_methyl"/>
    <property type="match status" value="1"/>
</dbReference>
<dbReference type="NCBIfam" id="TIGR02532">
    <property type="entry name" value="IV_pilin_GFxxxE"/>
    <property type="match status" value="1"/>
</dbReference>
<dbReference type="InterPro" id="IPR012902">
    <property type="entry name" value="N_methyl_site"/>
</dbReference>
<keyword evidence="4 6" id="KW-1133">Transmembrane helix</keyword>
<dbReference type="PROSITE" id="PS00409">
    <property type="entry name" value="PROKAR_NTER_METHYL"/>
    <property type="match status" value="1"/>
</dbReference>